<evidence type="ECO:0000256" key="1">
    <source>
        <dbReference type="ARBA" id="ARBA00000085"/>
    </source>
</evidence>
<evidence type="ECO:0000256" key="4">
    <source>
        <dbReference type="ARBA" id="ARBA00022475"/>
    </source>
</evidence>
<dbReference type="InterPro" id="IPR003660">
    <property type="entry name" value="HAMP_dom"/>
</dbReference>
<keyword evidence="7 14" id="KW-0812">Transmembrane</keyword>
<evidence type="ECO:0000256" key="6">
    <source>
        <dbReference type="ARBA" id="ARBA00022679"/>
    </source>
</evidence>
<dbReference type="InterPro" id="IPR050398">
    <property type="entry name" value="HssS/ArlS-like"/>
</dbReference>
<sequence>MAIKWKNRIKIVVWSFLFTFGISGILFFFNYGLQYVHRDYFHTTQFQDELGEFASYLNLFELNRVPLEEAKKSITVSKEEIDEHRYRYGTLPEQIDNIKGQYEQKIREAADAGNDVVEKSLTSERDRKIEDITKNFESEEYVKPKVIKEKEQKLEKYYKEIENSRSNYLRYKKSLQYYFKNDRTGKVYTNTNTDSKELNKNNTLFIKNMTITRDYIMGFYGILDADDNFPLANETFSGVIAVPKTLASSNLFIHQNETYKRSQLITLIYVLSALVSLLISVIYIKKSKAIPAEIAGWAPYYNKLPIDIRAVCFIVTGYGVIFSLMVATNNQFPYLYENPYIYGFELSIFLVVSSFLVGLTYVQWKILFPAMKDWQTVKNEWAKCLFIKVWQRTLMLGKKTAKGVNEAFLDQSIGTQIFILLGVIFSLGLAVILIAIHPIFLFLYVLILGVVGIPIIMLLVKKIGYFNKIVEKTSELAAGNLGQDLEVSGNTILADLAGNINVLKQGVKTSQNEQAKSERLKTELITNVSHDLRTPLTSIITYTELLKTTEDLSLEDRAAYLAIIDRKSQRLKVLIEDLFEVSKMASGNIKLNKEKVDLVQLLQQALAEHDDTITESNLQFRVTNTEKPIFSYVDGQKLWRVFDNLIGNILKYSLENSRVYIHVSKENGRAVISFKNVSKYELNQYSEELVERFKRGDTSRHTDGSGLGLAIAKSIVELHEGILDIETDGDLFKVTISLRLEE</sequence>
<feature type="transmembrane region" description="Helical" evidence="14">
    <location>
        <begin position="417"/>
        <end position="436"/>
    </location>
</feature>
<feature type="domain" description="Histidine kinase" evidence="15">
    <location>
        <begin position="527"/>
        <end position="742"/>
    </location>
</feature>
<dbReference type="SUPFAM" id="SSF47384">
    <property type="entry name" value="Homodimeric domain of signal transducing histidine kinase"/>
    <property type="match status" value="1"/>
</dbReference>
<dbReference type="Pfam" id="PF02518">
    <property type="entry name" value="HATPase_c"/>
    <property type="match status" value="1"/>
</dbReference>
<dbReference type="Gene3D" id="1.10.287.130">
    <property type="match status" value="1"/>
</dbReference>
<evidence type="ECO:0000256" key="2">
    <source>
        <dbReference type="ARBA" id="ARBA00004651"/>
    </source>
</evidence>
<dbReference type="PROSITE" id="PS50885">
    <property type="entry name" value="HAMP"/>
    <property type="match status" value="1"/>
</dbReference>
<keyword evidence="12" id="KW-0902">Two-component regulatory system</keyword>
<dbReference type="EMBL" id="BNDS01000009">
    <property type="protein sequence ID" value="GHH98947.1"/>
    <property type="molecule type" value="Genomic_DNA"/>
</dbReference>
<dbReference type="RefSeq" id="WP_191273245.1">
    <property type="nucleotide sequence ID" value="NZ_BNDS01000009.1"/>
</dbReference>
<dbReference type="InterPro" id="IPR003594">
    <property type="entry name" value="HATPase_dom"/>
</dbReference>
<evidence type="ECO:0000256" key="14">
    <source>
        <dbReference type="SAM" id="Phobius"/>
    </source>
</evidence>
<keyword evidence="9 17" id="KW-0418">Kinase</keyword>
<protein>
    <recommendedName>
        <fullName evidence="3">histidine kinase</fullName>
        <ecNumber evidence="3">2.7.13.3</ecNumber>
    </recommendedName>
</protein>
<dbReference type="EC" id="2.7.13.3" evidence="3"/>
<dbReference type="CDD" id="cd00082">
    <property type="entry name" value="HisKA"/>
    <property type="match status" value="1"/>
</dbReference>
<dbReference type="PANTHER" id="PTHR45528">
    <property type="entry name" value="SENSOR HISTIDINE KINASE CPXA"/>
    <property type="match status" value="1"/>
</dbReference>
<keyword evidence="18" id="KW-1185">Reference proteome</keyword>
<evidence type="ECO:0000256" key="11">
    <source>
        <dbReference type="ARBA" id="ARBA00022989"/>
    </source>
</evidence>
<feature type="transmembrane region" description="Helical" evidence="14">
    <location>
        <begin position="442"/>
        <end position="460"/>
    </location>
</feature>
<name>A0ABQ3N5S8_9BACI</name>
<dbReference type="Proteomes" id="UP000637074">
    <property type="component" value="Unassembled WGS sequence"/>
</dbReference>
<keyword evidence="10" id="KW-0067">ATP-binding</keyword>
<dbReference type="Pfam" id="PF00512">
    <property type="entry name" value="HisKA"/>
    <property type="match status" value="1"/>
</dbReference>
<feature type="transmembrane region" description="Helical" evidence="14">
    <location>
        <begin position="264"/>
        <end position="284"/>
    </location>
</feature>
<evidence type="ECO:0000256" key="13">
    <source>
        <dbReference type="ARBA" id="ARBA00023136"/>
    </source>
</evidence>
<comment type="subcellular location">
    <subcellularLocation>
        <location evidence="2">Cell membrane</location>
        <topology evidence="2">Multi-pass membrane protein</topology>
    </subcellularLocation>
</comment>
<dbReference type="GO" id="GO:0016301">
    <property type="term" value="F:kinase activity"/>
    <property type="evidence" value="ECO:0007669"/>
    <property type="project" value="UniProtKB-KW"/>
</dbReference>
<organism evidence="17 18">
    <name type="scientific">Neobacillus kokaensis</name>
    <dbReference type="NCBI Taxonomy" id="2759023"/>
    <lineage>
        <taxon>Bacteria</taxon>
        <taxon>Bacillati</taxon>
        <taxon>Bacillota</taxon>
        <taxon>Bacilli</taxon>
        <taxon>Bacillales</taxon>
        <taxon>Bacillaceae</taxon>
        <taxon>Neobacillus</taxon>
    </lineage>
</organism>
<dbReference type="Gene3D" id="3.30.565.10">
    <property type="entry name" value="Histidine kinase-like ATPase, C-terminal domain"/>
    <property type="match status" value="1"/>
</dbReference>
<dbReference type="InterPro" id="IPR036890">
    <property type="entry name" value="HATPase_C_sf"/>
</dbReference>
<dbReference type="InterPro" id="IPR005467">
    <property type="entry name" value="His_kinase_dom"/>
</dbReference>
<accession>A0ABQ3N5S8</accession>
<evidence type="ECO:0000259" key="16">
    <source>
        <dbReference type="PROSITE" id="PS50885"/>
    </source>
</evidence>
<keyword evidence="6" id="KW-0808">Transferase</keyword>
<evidence type="ECO:0000256" key="5">
    <source>
        <dbReference type="ARBA" id="ARBA00022553"/>
    </source>
</evidence>
<evidence type="ECO:0000256" key="12">
    <source>
        <dbReference type="ARBA" id="ARBA00023012"/>
    </source>
</evidence>
<evidence type="ECO:0000256" key="7">
    <source>
        <dbReference type="ARBA" id="ARBA00022692"/>
    </source>
</evidence>
<keyword evidence="8" id="KW-0547">Nucleotide-binding</keyword>
<evidence type="ECO:0000256" key="8">
    <source>
        <dbReference type="ARBA" id="ARBA00022741"/>
    </source>
</evidence>
<feature type="domain" description="HAMP" evidence="16">
    <location>
        <begin position="467"/>
        <end position="512"/>
    </location>
</feature>
<comment type="caution">
    <text evidence="17">The sequence shown here is derived from an EMBL/GenBank/DDBJ whole genome shotgun (WGS) entry which is preliminary data.</text>
</comment>
<dbReference type="InterPro" id="IPR036097">
    <property type="entry name" value="HisK_dim/P_sf"/>
</dbReference>
<evidence type="ECO:0000259" key="15">
    <source>
        <dbReference type="PROSITE" id="PS50109"/>
    </source>
</evidence>
<keyword evidence="13 14" id="KW-0472">Membrane</keyword>
<proteinExistence type="predicted"/>
<keyword evidence="11 14" id="KW-1133">Transmembrane helix</keyword>
<evidence type="ECO:0000256" key="3">
    <source>
        <dbReference type="ARBA" id="ARBA00012438"/>
    </source>
</evidence>
<dbReference type="SMART" id="SM00388">
    <property type="entry name" value="HisKA"/>
    <property type="match status" value="1"/>
</dbReference>
<feature type="transmembrane region" description="Helical" evidence="14">
    <location>
        <begin position="12"/>
        <end position="33"/>
    </location>
</feature>
<keyword evidence="4" id="KW-1003">Cell membrane</keyword>
<evidence type="ECO:0000313" key="17">
    <source>
        <dbReference type="EMBL" id="GHH98947.1"/>
    </source>
</evidence>
<evidence type="ECO:0000256" key="9">
    <source>
        <dbReference type="ARBA" id="ARBA00022777"/>
    </source>
</evidence>
<dbReference type="InterPro" id="IPR003661">
    <property type="entry name" value="HisK_dim/P_dom"/>
</dbReference>
<dbReference type="SUPFAM" id="SSF55874">
    <property type="entry name" value="ATPase domain of HSP90 chaperone/DNA topoisomerase II/histidine kinase"/>
    <property type="match status" value="1"/>
</dbReference>
<reference evidence="17 18" key="1">
    <citation type="journal article" date="2022" name="Int. J. Syst. Evol. Microbiol.">
        <title>Neobacillus kokaensis sp. nov., isolated from soil.</title>
        <authorList>
            <person name="Yuki K."/>
            <person name="Matsubara H."/>
            <person name="Yamaguchi S."/>
        </authorList>
    </citation>
    <scope>NUCLEOTIDE SEQUENCE [LARGE SCALE GENOMIC DNA]</scope>
    <source>
        <strain evidence="17 18">LOB 377</strain>
    </source>
</reference>
<feature type="transmembrane region" description="Helical" evidence="14">
    <location>
        <begin position="340"/>
        <end position="362"/>
    </location>
</feature>
<keyword evidence="5" id="KW-0597">Phosphoprotein</keyword>
<evidence type="ECO:0000256" key="10">
    <source>
        <dbReference type="ARBA" id="ARBA00022840"/>
    </source>
</evidence>
<dbReference type="PANTHER" id="PTHR45528:SF1">
    <property type="entry name" value="SENSOR HISTIDINE KINASE CPXA"/>
    <property type="match status" value="1"/>
</dbReference>
<feature type="transmembrane region" description="Helical" evidence="14">
    <location>
        <begin position="310"/>
        <end position="328"/>
    </location>
</feature>
<gene>
    <name evidence="17" type="ORF">AM1BK_24900</name>
</gene>
<comment type="catalytic activity">
    <reaction evidence="1">
        <text>ATP + protein L-histidine = ADP + protein N-phospho-L-histidine.</text>
        <dbReference type="EC" id="2.7.13.3"/>
    </reaction>
</comment>
<evidence type="ECO:0000313" key="18">
    <source>
        <dbReference type="Proteomes" id="UP000637074"/>
    </source>
</evidence>
<dbReference type="SMART" id="SM00387">
    <property type="entry name" value="HATPase_c"/>
    <property type="match status" value="1"/>
</dbReference>
<dbReference type="PROSITE" id="PS50109">
    <property type="entry name" value="HIS_KIN"/>
    <property type="match status" value="1"/>
</dbReference>